<reference evidence="12" key="1">
    <citation type="journal article" date="2014" name="Nat. Genet.">
        <title>Genome of the human hookworm Necator americanus.</title>
        <authorList>
            <person name="Tang Y.T."/>
            <person name="Gao X."/>
            <person name="Rosa B.A."/>
            <person name="Abubucker S."/>
            <person name="Hallsworth-Pepin K."/>
            <person name="Martin J."/>
            <person name="Tyagi R."/>
            <person name="Heizer E."/>
            <person name="Zhang X."/>
            <person name="Bhonagiri-Palsikar V."/>
            <person name="Minx P."/>
            <person name="Warren W.C."/>
            <person name="Wang Q."/>
            <person name="Zhan B."/>
            <person name="Hotez P.J."/>
            <person name="Sternberg P.W."/>
            <person name="Dougall A."/>
            <person name="Gaze S.T."/>
            <person name="Mulvenna J."/>
            <person name="Sotillo J."/>
            <person name="Ranganathan S."/>
            <person name="Rabelo E.M."/>
            <person name="Wilson R.K."/>
            <person name="Felgner P.L."/>
            <person name="Bethony J."/>
            <person name="Hawdon J.M."/>
            <person name="Gasser R.B."/>
            <person name="Loukas A."/>
            <person name="Mitreva M."/>
        </authorList>
    </citation>
    <scope>NUCLEOTIDE SEQUENCE [LARGE SCALE GENOMIC DNA]</scope>
</reference>
<name>W2SPF5_NECAM</name>
<protein>
    <submittedName>
        <fullName evidence="11">Ion channel</fullName>
    </submittedName>
</protein>
<dbReference type="PRINTS" id="PR01333">
    <property type="entry name" value="2POREKCHANEL"/>
</dbReference>
<feature type="domain" description="Potassium channel" evidence="10">
    <location>
        <begin position="15"/>
        <end position="59"/>
    </location>
</feature>
<feature type="transmembrane region" description="Helical" evidence="9">
    <location>
        <begin position="128"/>
        <end position="154"/>
    </location>
</feature>
<keyword evidence="3 8" id="KW-0812">Transmembrane</keyword>
<evidence type="ECO:0000256" key="1">
    <source>
        <dbReference type="ARBA" id="ARBA00004141"/>
    </source>
</evidence>
<comment type="similarity">
    <text evidence="8">Belongs to the two pore domain potassium channel (TC 1.A.1.8) family.</text>
</comment>
<proteinExistence type="inferred from homology"/>
<evidence type="ECO:0000256" key="6">
    <source>
        <dbReference type="ARBA" id="ARBA00023136"/>
    </source>
</evidence>
<keyword evidence="12" id="KW-1185">Reference proteome</keyword>
<evidence type="ECO:0000256" key="8">
    <source>
        <dbReference type="RuleBase" id="RU003857"/>
    </source>
</evidence>
<dbReference type="SUPFAM" id="SSF81324">
    <property type="entry name" value="Voltage-gated potassium channels"/>
    <property type="match status" value="2"/>
</dbReference>
<dbReference type="OrthoDB" id="297496at2759"/>
<evidence type="ECO:0000256" key="9">
    <source>
        <dbReference type="SAM" id="Phobius"/>
    </source>
</evidence>
<evidence type="ECO:0000256" key="3">
    <source>
        <dbReference type="ARBA" id="ARBA00022692"/>
    </source>
</evidence>
<keyword evidence="4 9" id="KW-1133">Transmembrane helix</keyword>
<sequence length="191" mass="21336">MADFISLLKLMLLKVFSTITTIGYGYIYPVTNAGRMLSIFISLFGIPFTIVVIKDMAYIIAKLMNYPCELLGNYISHESINVHCIFIFHSEILGSLPILYLDVHFPRFIFHGSTVAQNGAAFLSESDIFLQVTVAVMALVGWTCIGCFIVHFYIPNHDTSTTFYFIFNSLATIGVGDIEPGRGHFPNIFAI</sequence>
<feature type="transmembrane region" description="Helical" evidence="9">
    <location>
        <begin position="39"/>
        <end position="61"/>
    </location>
</feature>
<evidence type="ECO:0000256" key="2">
    <source>
        <dbReference type="ARBA" id="ARBA00022448"/>
    </source>
</evidence>
<keyword evidence="5 8" id="KW-0406">Ion transport</keyword>
<evidence type="ECO:0000313" key="12">
    <source>
        <dbReference type="Proteomes" id="UP000053676"/>
    </source>
</evidence>
<dbReference type="InterPro" id="IPR003280">
    <property type="entry name" value="2pore_dom_K_chnl"/>
</dbReference>
<evidence type="ECO:0000259" key="10">
    <source>
        <dbReference type="Pfam" id="PF07885"/>
    </source>
</evidence>
<dbReference type="PANTHER" id="PTHR11003">
    <property type="entry name" value="POTASSIUM CHANNEL, SUBFAMILY K"/>
    <property type="match status" value="1"/>
</dbReference>
<comment type="subcellular location">
    <subcellularLocation>
        <location evidence="1">Membrane</location>
        <topology evidence="1">Multi-pass membrane protein</topology>
    </subcellularLocation>
</comment>
<keyword evidence="6 9" id="KW-0472">Membrane</keyword>
<dbReference type="AlphaFoldDB" id="W2SPF5"/>
<keyword evidence="7 8" id="KW-0407">Ion channel</keyword>
<dbReference type="EMBL" id="KI667868">
    <property type="protein sequence ID" value="ETN71530.1"/>
    <property type="molecule type" value="Genomic_DNA"/>
</dbReference>
<dbReference type="Gene3D" id="1.10.287.70">
    <property type="match status" value="1"/>
</dbReference>
<organism evidence="11 12">
    <name type="scientific">Necator americanus</name>
    <name type="common">Human hookworm</name>
    <dbReference type="NCBI Taxonomy" id="51031"/>
    <lineage>
        <taxon>Eukaryota</taxon>
        <taxon>Metazoa</taxon>
        <taxon>Ecdysozoa</taxon>
        <taxon>Nematoda</taxon>
        <taxon>Chromadorea</taxon>
        <taxon>Rhabditida</taxon>
        <taxon>Rhabditina</taxon>
        <taxon>Rhabditomorpha</taxon>
        <taxon>Strongyloidea</taxon>
        <taxon>Ancylostomatidae</taxon>
        <taxon>Bunostominae</taxon>
        <taxon>Necator</taxon>
    </lineage>
</organism>
<feature type="transmembrane region" description="Helical" evidence="9">
    <location>
        <begin position="82"/>
        <end position="101"/>
    </location>
</feature>
<dbReference type="KEGG" id="nai:NECAME_14179"/>
<dbReference type="Proteomes" id="UP000053676">
    <property type="component" value="Unassembled WGS sequence"/>
</dbReference>
<evidence type="ECO:0000256" key="5">
    <source>
        <dbReference type="ARBA" id="ARBA00023065"/>
    </source>
</evidence>
<dbReference type="Pfam" id="PF07885">
    <property type="entry name" value="Ion_trans_2"/>
    <property type="match status" value="1"/>
</dbReference>
<evidence type="ECO:0000256" key="4">
    <source>
        <dbReference type="ARBA" id="ARBA00022989"/>
    </source>
</evidence>
<dbReference type="GO" id="GO:0030322">
    <property type="term" value="P:stabilization of membrane potential"/>
    <property type="evidence" value="ECO:0007669"/>
    <property type="project" value="TreeGrafter"/>
</dbReference>
<evidence type="ECO:0000256" key="7">
    <source>
        <dbReference type="ARBA" id="ARBA00023303"/>
    </source>
</evidence>
<accession>W2SPF5</accession>
<gene>
    <name evidence="11" type="ORF">NECAME_14179</name>
</gene>
<dbReference type="PANTHER" id="PTHR11003:SF337">
    <property type="entry name" value="POTASSIUM CHANNEL DOMAIN-CONTAINING PROTEIN"/>
    <property type="match status" value="1"/>
</dbReference>
<evidence type="ECO:0000313" key="11">
    <source>
        <dbReference type="EMBL" id="ETN71530.1"/>
    </source>
</evidence>
<feature type="transmembrane region" description="Helical" evidence="9">
    <location>
        <begin position="7"/>
        <end position="27"/>
    </location>
</feature>
<dbReference type="InterPro" id="IPR013099">
    <property type="entry name" value="K_chnl_dom"/>
</dbReference>
<keyword evidence="2 8" id="KW-0813">Transport</keyword>
<dbReference type="GO" id="GO:0022841">
    <property type="term" value="F:potassium ion leak channel activity"/>
    <property type="evidence" value="ECO:0007669"/>
    <property type="project" value="TreeGrafter"/>
</dbReference>
<dbReference type="GO" id="GO:0015271">
    <property type="term" value="F:outward rectifier potassium channel activity"/>
    <property type="evidence" value="ECO:0007669"/>
    <property type="project" value="TreeGrafter"/>
</dbReference>
<dbReference type="GO" id="GO:0005886">
    <property type="term" value="C:plasma membrane"/>
    <property type="evidence" value="ECO:0007669"/>
    <property type="project" value="TreeGrafter"/>
</dbReference>